<accession>A0A6J4V3Y3</accession>
<feature type="compositionally biased region" description="Basic and acidic residues" evidence="1">
    <location>
        <begin position="236"/>
        <end position="246"/>
    </location>
</feature>
<feature type="compositionally biased region" description="Low complexity" evidence="1">
    <location>
        <begin position="61"/>
        <end position="73"/>
    </location>
</feature>
<gene>
    <name evidence="2" type="ORF">AVDCRST_MAG19-2253</name>
</gene>
<protein>
    <submittedName>
        <fullName evidence="2">Uncharacterized protein</fullName>
    </submittedName>
</protein>
<feature type="compositionally biased region" description="Low complexity" evidence="1">
    <location>
        <begin position="175"/>
        <end position="198"/>
    </location>
</feature>
<feature type="region of interest" description="Disordered" evidence="1">
    <location>
        <begin position="102"/>
        <end position="246"/>
    </location>
</feature>
<feature type="non-terminal residue" evidence="2">
    <location>
        <position position="1"/>
    </location>
</feature>
<feature type="compositionally biased region" description="Basic and acidic residues" evidence="1">
    <location>
        <begin position="110"/>
        <end position="122"/>
    </location>
</feature>
<feature type="compositionally biased region" description="Low complexity" evidence="1">
    <location>
        <begin position="149"/>
        <end position="161"/>
    </location>
</feature>
<name>A0A6J4V3Y3_9BACT</name>
<feature type="region of interest" description="Disordered" evidence="1">
    <location>
        <begin position="15"/>
        <end position="79"/>
    </location>
</feature>
<evidence type="ECO:0000256" key="1">
    <source>
        <dbReference type="SAM" id="MobiDB-lite"/>
    </source>
</evidence>
<sequence length="278" mass="29670">GAGIVGPLAACRPIAAGTDHASRVCPQRPGRADPPPTGARQLRRRLPGRRRRALPRRERPLPGGRAGRPAADLSGARTQLRTGRTLALVGALSRLRRPRLRPLAGRRLARPGETRAPPRADRALGSPIRVGTRRPPPARRRAAAGGGLPAPDGAVRSAPRFGRSRRGRRSGLGGARLRAPRSGPEPEPGSGRSGPRSGHVLRRLSEAVHPGDGGTSRPLPWHPPHRPGLRADAAGEPDRPPDRRESRLLRRVLLLAPLQAGHRPFPAAVPRRSAPHPI</sequence>
<feature type="compositionally biased region" description="Basic residues" evidence="1">
    <location>
        <begin position="41"/>
        <end position="54"/>
    </location>
</feature>
<evidence type="ECO:0000313" key="2">
    <source>
        <dbReference type="EMBL" id="CAA9565923.1"/>
    </source>
</evidence>
<reference evidence="2" key="1">
    <citation type="submission" date="2020-02" db="EMBL/GenBank/DDBJ databases">
        <authorList>
            <person name="Meier V. D."/>
        </authorList>
    </citation>
    <scope>NUCLEOTIDE SEQUENCE</scope>
    <source>
        <strain evidence="2">AVDCRST_MAG19</strain>
    </source>
</reference>
<proteinExistence type="predicted"/>
<dbReference type="AlphaFoldDB" id="A0A6J4V3Y3"/>
<organism evidence="2">
    <name type="scientific">uncultured Thermomicrobiales bacterium</name>
    <dbReference type="NCBI Taxonomy" id="1645740"/>
    <lineage>
        <taxon>Bacteria</taxon>
        <taxon>Pseudomonadati</taxon>
        <taxon>Thermomicrobiota</taxon>
        <taxon>Thermomicrobia</taxon>
        <taxon>Thermomicrobiales</taxon>
        <taxon>environmental samples</taxon>
    </lineage>
</organism>
<dbReference type="EMBL" id="CADCWL010000104">
    <property type="protein sequence ID" value="CAA9565923.1"/>
    <property type="molecule type" value="Genomic_DNA"/>
</dbReference>
<feature type="non-terminal residue" evidence="2">
    <location>
        <position position="278"/>
    </location>
</feature>